<evidence type="ECO:0000256" key="2">
    <source>
        <dbReference type="SAM" id="MobiDB-lite"/>
    </source>
</evidence>
<evidence type="ECO:0000259" key="3">
    <source>
        <dbReference type="PROSITE" id="PS50888"/>
    </source>
</evidence>
<feature type="domain" description="BHLH" evidence="3">
    <location>
        <begin position="137"/>
        <end position="201"/>
    </location>
</feature>
<organism evidence="5 7">
    <name type="scientific">Venturia inaequalis</name>
    <name type="common">Apple scab fungus</name>
    <dbReference type="NCBI Taxonomy" id="5025"/>
    <lineage>
        <taxon>Eukaryota</taxon>
        <taxon>Fungi</taxon>
        <taxon>Dikarya</taxon>
        <taxon>Ascomycota</taxon>
        <taxon>Pezizomycotina</taxon>
        <taxon>Dothideomycetes</taxon>
        <taxon>Pleosporomycetidae</taxon>
        <taxon>Venturiales</taxon>
        <taxon>Venturiaceae</taxon>
        <taxon>Venturia</taxon>
    </lineage>
</organism>
<dbReference type="Proteomes" id="UP000447873">
    <property type="component" value="Unassembled WGS sequence"/>
</dbReference>
<evidence type="ECO:0000256" key="1">
    <source>
        <dbReference type="SAM" id="Coils"/>
    </source>
</evidence>
<evidence type="ECO:0000313" key="5">
    <source>
        <dbReference type="EMBL" id="KAE9987339.1"/>
    </source>
</evidence>
<dbReference type="CDD" id="cd11395">
    <property type="entry name" value="bHLHzip_SREBP_like"/>
    <property type="match status" value="1"/>
</dbReference>
<evidence type="ECO:0000313" key="7">
    <source>
        <dbReference type="Proteomes" id="UP000447873"/>
    </source>
</evidence>
<evidence type="ECO:0000313" key="4">
    <source>
        <dbReference type="EMBL" id="KAE9978094.1"/>
    </source>
</evidence>
<dbReference type="OrthoDB" id="2133190at2759"/>
<accession>A0A8H3Z6L6</accession>
<evidence type="ECO:0000313" key="6">
    <source>
        <dbReference type="EMBL" id="KAE9993845.1"/>
    </source>
</evidence>
<dbReference type="PANTHER" id="PTHR47336:SF2">
    <property type="entry name" value="TRANSCRIPTION FACTOR HMS1-RELATED"/>
    <property type="match status" value="1"/>
</dbReference>
<feature type="compositionally biased region" description="Low complexity" evidence="2">
    <location>
        <begin position="55"/>
        <end position="78"/>
    </location>
</feature>
<keyword evidence="1" id="KW-0175">Coiled coil</keyword>
<dbReference type="EMBL" id="WNWR01000019">
    <property type="protein sequence ID" value="KAE9993845.1"/>
    <property type="molecule type" value="Genomic_DNA"/>
</dbReference>
<reference evidence="5 7" key="1">
    <citation type="submission" date="2018-12" db="EMBL/GenBank/DDBJ databases">
        <title>Venturia inaequalis Genome Resource.</title>
        <authorList>
            <person name="Lichtner F.J."/>
        </authorList>
    </citation>
    <scope>NUCLEOTIDE SEQUENCE [LARGE SCALE GENOMIC DNA]</scope>
    <source>
        <strain evidence="5 7">120213</strain>
        <strain evidence="4">Bline_iso_100314</strain>
        <strain evidence="6 8">DMI_063113</strain>
    </source>
</reference>
<dbReference type="Proteomes" id="UP000433883">
    <property type="component" value="Unassembled WGS sequence"/>
</dbReference>
<keyword evidence="8" id="KW-1185">Reference proteome</keyword>
<feature type="region of interest" description="Disordered" evidence="2">
    <location>
        <begin position="55"/>
        <end position="146"/>
    </location>
</feature>
<dbReference type="Pfam" id="PF00010">
    <property type="entry name" value="HLH"/>
    <property type="match status" value="1"/>
</dbReference>
<feature type="compositionally biased region" description="Basic and acidic residues" evidence="2">
    <location>
        <begin position="117"/>
        <end position="129"/>
    </location>
</feature>
<evidence type="ECO:0000313" key="8">
    <source>
        <dbReference type="Proteomes" id="UP000490939"/>
    </source>
</evidence>
<dbReference type="EMBL" id="WNWS01000019">
    <property type="protein sequence ID" value="KAE9987339.1"/>
    <property type="molecule type" value="Genomic_DNA"/>
</dbReference>
<dbReference type="AlphaFoldDB" id="A0A8H3Z6L6"/>
<dbReference type="Proteomes" id="UP000490939">
    <property type="component" value="Unassembled WGS sequence"/>
</dbReference>
<dbReference type="Gene3D" id="4.10.280.10">
    <property type="entry name" value="Helix-loop-helix DNA-binding domain"/>
    <property type="match status" value="1"/>
</dbReference>
<dbReference type="PANTHER" id="PTHR47336">
    <property type="entry name" value="TRANSCRIPTION FACTOR HMS1-RELATED"/>
    <property type="match status" value="1"/>
</dbReference>
<dbReference type="SMART" id="SM00353">
    <property type="entry name" value="HLH"/>
    <property type="match status" value="1"/>
</dbReference>
<dbReference type="InterPro" id="IPR036638">
    <property type="entry name" value="HLH_DNA-bd_sf"/>
</dbReference>
<protein>
    <recommendedName>
        <fullName evidence="3">BHLH domain-containing protein</fullName>
    </recommendedName>
</protein>
<gene>
    <name evidence="4" type="ORF">BLS_000870</name>
    <name evidence="6" type="ORF">EG327_002752</name>
    <name evidence="5" type="ORF">EG328_003063</name>
</gene>
<dbReference type="InterPro" id="IPR011598">
    <property type="entry name" value="bHLH_dom"/>
</dbReference>
<dbReference type="SUPFAM" id="SSF47459">
    <property type="entry name" value="HLH, helix-loop-helix DNA-binding domain"/>
    <property type="match status" value="1"/>
</dbReference>
<sequence length="224" mass="24789">MPSTSITWSNDYPLHSPGIDGWLNQNEWNCFENEPLEPLALGSDQYIAPQSLYNNSSSSMSSHNHLAFSEASSPEAPSLCDGDLTLISPKQESLCSPSPPNAIPTAPRKRGRPRTTRASEDKPYDESTHISKPSKPSKRQPHNQVERKYREGLNAELERLRMALPTIHKWETASSCGGGSGMPKASKAAVLAGAVAYIQDMERERDQLRRENECLKNGRGTSRK</sequence>
<dbReference type="EMBL" id="WNWQ01000118">
    <property type="protein sequence ID" value="KAE9978094.1"/>
    <property type="molecule type" value="Genomic_DNA"/>
</dbReference>
<comment type="caution">
    <text evidence="5">The sequence shown here is derived from an EMBL/GenBank/DDBJ whole genome shotgun (WGS) entry which is preliminary data.</text>
</comment>
<name>A0A8H3Z6L6_VENIN</name>
<proteinExistence type="predicted"/>
<dbReference type="InterPro" id="IPR052099">
    <property type="entry name" value="Regulatory_TF_Diverse"/>
</dbReference>
<dbReference type="PROSITE" id="PS50888">
    <property type="entry name" value="BHLH"/>
    <property type="match status" value="1"/>
</dbReference>
<dbReference type="GO" id="GO:0046983">
    <property type="term" value="F:protein dimerization activity"/>
    <property type="evidence" value="ECO:0007669"/>
    <property type="project" value="InterPro"/>
</dbReference>
<feature type="coiled-coil region" evidence="1">
    <location>
        <begin position="191"/>
        <end position="218"/>
    </location>
</feature>